<protein>
    <submittedName>
        <fullName evidence="1">Uncharacterized protein</fullName>
    </submittedName>
</protein>
<accession>A0A9D2D9S2</accession>
<evidence type="ECO:0000313" key="2">
    <source>
        <dbReference type="Proteomes" id="UP000824017"/>
    </source>
</evidence>
<dbReference type="EMBL" id="DXCD01000090">
    <property type="protein sequence ID" value="HIZ12963.1"/>
    <property type="molecule type" value="Genomic_DNA"/>
</dbReference>
<dbReference type="AlphaFoldDB" id="A0A9D2D9S2"/>
<name>A0A9D2D9S2_9FIRM</name>
<reference evidence="1" key="1">
    <citation type="journal article" date="2021" name="PeerJ">
        <title>Extensive microbial diversity within the chicken gut microbiome revealed by metagenomics and culture.</title>
        <authorList>
            <person name="Gilroy R."/>
            <person name="Ravi A."/>
            <person name="Getino M."/>
            <person name="Pursley I."/>
            <person name="Horton D.L."/>
            <person name="Alikhan N.F."/>
            <person name="Baker D."/>
            <person name="Gharbi K."/>
            <person name="Hall N."/>
            <person name="Watson M."/>
            <person name="Adriaenssens E.M."/>
            <person name="Foster-Nyarko E."/>
            <person name="Jarju S."/>
            <person name="Secka A."/>
            <person name="Antonio M."/>
            <person name="Oren A."/>
            <person name="Chaudhuri R.R."/>
            <person name="La Ragione R."/>
            <person name="Hildebrand F."/>
            <person name="Pallen M.J."/>
        </authorList>
    </citation>
    <scope>NUCLEOTIDE SEQUENCE</scope>
    <source>
        <strain evidence="1">ChiGjej1B1-13045</strain>
    </source>
</reference>
<dbReference type="Proteomes" id="UP000824017">
    <property type="component" value="Unassembled WGS sequence"/>
</dbReference>
<evidence type="ECO:0000313" key="1">
    <source>
        <dbReference type="EMBL" id="HIZ12963.1"/>
    </source>
</evidence>
<sequence>MNIVKGKRSRIIDTFAARDLQPGKKITDAIVEQRAAKDGFKLEISRRMHAKRKHARD</sequence>
<gene>
    <name evidence="1" type="ORF">H9817_03410</name>
</gene>
<reference evidence="1" key="2">
    <citation type="submission" date="2021-04" db="EMBL/GenBank/DDBJ databases">
        <authorList>
            <person name="Gilroy R."/>
        </authorList>
    </citation>
    <scope>NUCLEOTIDE SEQUENCE</scope>
    <source>
        <strain evidence="1">ChiGjej1B1-13045</strain>
    </source>
</reference>
<comment type="caution">
    <text evidence="1">The sequence shown here is derived from an EMBL/GenBank/DDBJ whole genome shotgun (WGS) entry which is preliminary data.</text>
</comment>
<organism evidence="1 2">
    <name type="scientific">Candidatus Mediterraneibacter stercorigallinarum</name>
    <dbReference type="NCBI Taxonomy" id="2838686"/>
    <lineage>
        <taxon>Bacteria</taxon>
        <taxon>Bacillati</taxon>
        <taxon>Bacillota</taxon>
        <taxon>Clostridia</taxon>
        <taxon>Lachnospirales</taxon>
        <taxon>Lachnospiraceae</taxon>
        <taxon>Mediterraneibacter</taxon>
    </lineage>
</organism>
<proteinExistence type="predicted"/>